<accession>A0A0M9A718</accession>
<sequence>MSNHVGAEKAPPPLPALPLSVKLVSVTIPLLLPRTRQDYSRAFARAGSDYKDL</sequence>
<evidence type="ECO:0000313" key="2">
    <source>
        <dbReference type="Proteomes" id="UP000053105"/>
    </source>
</evidence>
<dbReference type="EMBL" id="KQ435721">
    <property type="protein sequence ID" value="KOX78550.1"/>
    <property type="molecule type" value="Genomic_DNA"/>
</dbReference>
<reference evidence="1 2" key="1">
    <citation type="submission" date="2015-07" db="EMBL/GenBank/DDBJ databases">
        <title>The genome of Melipona quadrifasciata.</title>
        <authorList>
            <person name="Pan H."/>
            <person name="Kapheim K."/>
        </authorList>
    </citation>
    <scope>NUCLEOTIDE SEQUENCE [LARGE SCALE GENOMIC DNA]</scope>
    <source>
        <strain evidence="1">0111107301</strain>
        <tissue evidence="1">Whole body</tissue>
    </source>
</reference>
<dbReference type="AlphaFoldDB" id="A0A0M9A718"/>
<organism evidence="1 2">
    <name type="scientific">Melipona quadrifasciata</name>
    <dbReference type="NCBI Taxonomy" id="166423"/>
    <lineage>
        <taxon>Eukaryota</taxon>
        <taxon>Metazoa</taxon>
        <taxon>Ecdysozoa</taxon>
        <taxon>Arthropoda</taxon>
        <taxon>Hexapoda</taxon>
        <taxon>Insecta</taxon>
        <taxon>Pterygota</taxon>
        <taxon>Neoptera</taxon>
        <taxon>Endopterygota</taxon>
        <taxon>Hymenoptera</taxon>
        <taxon>Apocrita</taxon>
        <taxon>Aculeata</taxon>
        <taxon>Apoidea</taxon>
        <taxon>Anthophila</taxon>
        <taxon>Apidae</taxon>
        <taxon>Melipona</taxon>
    </lineage>
</organism>
<keyword evidence="2" id="KW-1185">Reference proteome</keyword>
<protein>
    <submittedName>
        <fullName evidence="1">Uncharacterized protein</fullName>
    </submittedName>
</protein>
<proteinExistence type="predicted"/>
<evidence type="ECO:0000313" key="1">
    <source>
        <dbReference type="EMBL" id="KOX78550.1"/>
    </source>
</evidence>
<gene>
    <name evidence="1" type="ORF">WN51_10358</name>
</gene>
<dbReference type="Proteomes" id="UP000053105">
    <property type="component" value="Unassembled WGS sequence"/>
</dbReference>
<name>A0A0M9A718_9HYME</name>